<dbReference type="PATRIC" id="fig|279113.9.peg.5312"/>
<proteinExistence type="predicted"/>
<gene>
    <name evidence="1" type="ORF">CPter91_5356</name>
</gene>
<reference evidence="1 2" key="1">
    <citation type="submission" date="2015-11" db="EMBL/GenBank/DDBJ databases">
        <title>Exploring the genomic traits of fungus-feeding bacterial genus Collimonas.</title>
        <authorList>
            <person name="Song C."/>
            <person name="Schmidt R."/>
            <person name="de Jager V."/>
            <person name="Krzyzanowska D."/>
            <person name="Jongedijk E."/>
            <person name="Cankar K."/>
            <person name="Beekwilder J."/>
            <person name="van Veen A."/>
            <person name="de Boer W."/>
            <person name="van Veen J.A."/>
            <person name="Garbeva P."/>
        </authorList>
    </citation>
    <scope>NUCLEOTIDE SEQUENCE [LARGE SCALE GENOMIC DNA]</scope>
    <source>
        <strain evidence="1 2">Ter91</strain>
    </source>
</reference>
<accession>A0A127QDE5</accession>
<dbReference type="SUPFAM" id="SSF52540">
    <property type="entry name" value="P-loop containing nucleoside triphosphate hydrolases"/>
    <property type="match status" value="1"/>
</dbReference>
<evidence type="ECO:0008006" key="3">
    <source>
        <dbReference type="Google" id="ProtNLM"/>
    </source>
</evidence>
<evidence type="ECO:0000313" key="1">
    <source>
        <dbReference type="EMBL" id="AMP07642.1"/>
    </source>
</evidence>
<dbReference type="EMBL" id="CP013234">
    <property type="protein sequence ID" value="AMP07642.1"/>
    <property type="molecule type" value="Genomic_DNA"/>
</dbReference>
<sequence>MHTTRQPAKLEESPISSLLQIHPRFMRSVHLERDIEDPRSSQAYILTPVARQALERITASFRQNSTQRAWRIAGDYGSGKTDFALALARVAKGAKTELPRDLGKFIGRVTLLPAMATGDSEPLGRTILRALNISWDSKRGPSTEEVLSAVRVAVTKARRKHNGLLLILDELGKNLEYAARNPEFDDIFLLQRLAEEASRSGEKTFVVAAMLHQGVAAYASGLDSASKREWDKVAGRFEEIVYSQPTEQVATLVAATLNVQMDRLPLSVQNESHAAMRAALAAGLYGSVAAESLIDLSAKIFPLHPTVLPVLIRTMRKFGQNERSLFSFISSGEPMGLQSHVSQRIGEVGHYRISNVFDYVRSNLLPTIVAGNAYTHWGVIEAVLASTQIETPEEDAVLKTIAMLSLLDAPDLPSTEEAVVLAVGKGRATTKAIEKLRARGVIYERGTIRGLCLWPHTSVNLDETFSQALEVTSNRGDGIRELCDHIQSEPLVPRAYYTDTGTLRYANVHIFPATELETILANVPTLDGKGADLNVYVALPFDTSQHNKIQKLLAVKAQELPDGAYVTLGLPQNAAVKAMRDLMAWKWVHENVPQLSGDRFAREEVTRQIKMAEKNVRDKLGGIDNLAVSTGKRQTFHHRESTSPVVLATGRELLTFLGDECRRIYPCSPRILNELINRRYPSGAAVGARTKLVDAMVAFSDKPNLGFDINKRPPEMALYLSILKYGKIHVETKAGWAFRVPKPKDDHCRVLPALEHITDVLQLKGIDALVPVLEVFDALSLPPFGIREGLQPFIVAIYLATYHQRVALYEDGTYLHEVSGEAFLRLMKEPQHFHLQYCELDTVRAEVLNNLLTQLKINPRDASKTDLLDLIRPLAIFISREVPDYARKTHILSAAASTVRTALLDAREPIKLIFTTLPEACGLSPVGKGGLKNPELFAAGLKTALHEIRTAYPNLIQRLSDSITAAFKIDLTGQQARENIMDRAAQLGAAVTEPALKAFALRLSDKILDHRGWIESIANLLARKSPERWTDKDESEFNHQLELAAGKFLRTEMALIGTTKKLNGHACRIALTKSDGTEMGDLINWDGMDDARIATAEIAIKDILAQHGRYGMAAAMKAIWARLESENKT</sequence>
<dbReference type="InterPro" id="IPR027417">
    <property type="entry name" value="P-loop_NTPase"/>
</dbReference>
<name>A0A127QDE5_9BURK</name>
<dbReference type="KEGG" id="cpra:CPter91_5356"/>
<protein>
    <recommendedName>
        <fullName evidence="3">ATP-binding protein</fullName>
    </recommendedName>
</protein>
<evidence type="ECO:0000313" key="2">
    <source>
        <dbReference type="Proteomes" id="UP000074561"/>
    </source>
</evidence>
<dbReference type="AlphaFoldDB" id="A0A127QDE5"/>
<dbReference type="Proteomes" id="UP000074561">
    <property type="component" value="Chromosome"/>
</dbReference>
<organism evidence="1 2">
    <name type="scientific">Collimonas pratensis</name>
    <dbReference type="NCBI Taxonomy" id="279113"/>
    <lineage>
        <taxon>Bacteria</taxon>
        <taxon>Pseudomonadati</taxon>
        <taxon>Pseudomonadota</taxon>
        <taxon>Betaproteobacteria</taxon>
        <taxon>Burkholderiales</taxon>
        <taxon>Oxalobacteraceae</taxon>
        <taxon>Collimonas</taxon>
    </lineage>
</organism>
<dbReference type="STRING" id="279113.CPter91_5356"/>